<evidence type="ECO:0008006" key="8">
    <source>
        <dbReference type="Google" id="ProtNLM"/>
    </source>
</evidence>
<feature type="signal peptide" evidence="5">
    <location>
        <begin position="1"/>
        <end position="41"/>
    </location>
</feature>
<keyword evidence="4" id="KW-1133">Transmembrane helix</keyword>
<keyword evidence="2" id="KW-0677">Repeat</keyword>
<dbReference type="InterPro" id="IPR015915">
    <property type="entry name" value="Kelch-typ_b-propeller"/>
</dbReference>
<gene>
    <name evidence="6" type="ORF">BG015_005751</name>
</gene>
<evidence type="ECO:0000256" key="1">
    <source>
        <dbReference type="ARBA" id="ARBA00022441"/>
    </source>
</evidence>
<dbReference type="PANTHER" id="PTHR46093">
    <property type="entry name" value="ACYL-COA-BINDING DOMAIN-CONTAINING PROTEIN 5"/>
    <property type="match status" value="1"/>
</dbReference>
<keyword evidence="7" id="KW-1185">Reference proteome</keyword>
<organism evidence="6 7">
    <name type="scientific">Linnemannia schmuckeri</name>
    <dbReference type="NCBI Taxonomy" id="64567"/>
    <lineage>
        <taxon>Eukaryota</taxon>
        <taxon>Fungi</taxon>
        <taxon>Fungi incertae sedis</taxon>
        <taxon>Mucoromycota</taxon>
        <taxon>Mortierellomycotina</taxon>
        <taxon>Mortierellomycetes</taxon>
        <taxon>Mortierellales</taxon>
        <taxon>Mortierellaceae</taxon>
        <taxon>Linnemannia</taxon>
    </lineage>
</organism>
<evidence type="ECO:0000256" key="5">
    <source>
        <dbReference type="SAM" id="SignalP"/>
    </source>
</evidence>
<reference evidence="6" key="1">
    <citation type="journal article" date="2020" name="Fungal Divers.">
        <title>Resolving the Mortierellaceae phylogeny through synthesis of multi-gene phylogenetics and phylogenomics.</title>
        <authorList>
            <person name="Vandepol N."/>
            <person name="Liber J."/>
            <person name="Desiro A."/>
            <person name="Na H."/>
            <person name="Kennedy M."/>
            <person name="Barry K."/>
            <person name="Grigoriev I.V."/>
            <person name="Miller A.N."/>
            <person name="O'Donnell K."/>
            <person name="Stajich J.E."/>
            <person name="Bonito G."/>
        </authorList>
    </citation>
    <scope>NUCLEOTIDE SEQUENCE</scope>
    <source>
        <strain evidence="6">NRRL 6426</strain>
    </source>
</reference>
<dbReference type="AlphaFoldDB" id="A0A9P5VCF1"/>
<evidence type="ECO:0000313" key="6">
    <source>
        <dbReference type="EMBL" id="KAF9152124.1"/>
    </source>
</evidence>
<dbReference type="Pfam" id="PF24681">
    <property type="entry name" value="Kelch_KLHDC2_KLHL20_DRC7"/>
    <property type="match status" value="1"/>
</dbReference>
<keyword evidence="5" id="KW-0732">Signal</keyword>
<dbReference type="Proteomes" id="UP000748756">
    <property type="component" value="Unassembled WGS sequence"/>
</dbReference>
<dbReference type="Gene3D" id="2.120.10.80">
    <property type="entry name" value="Kelch-type beta propeller"/>
    <property type="match status" value="2"/>
</dbReference>
<keyword evidence="4" id="KW-0812">Transmembrane</keyword>
<keyword evidence="1" id="KW-0880">Kelch repeat</keyword>
<evidence type="ECO:0000256" key="3">
    <source>
        <dbReference type="SAM" id="MobiDB-lite"/>
    </source>
</evidence>
<evidence type="ECO:0000313" key="7">
    <source>
        <dbReference type="Proteomes" id="UP000748756"/>
    </source>
</evidence>
<proteinExistence type="predicted"/>
<feature type="chain" id="PRO_5040408200" description="Galactose oxidase" evidence="5">
    <location>
        <begin position="42"/>
        <end position="600"/>
    </location>
</feature>
<protein>
    <recommendedName>
        <fullName evidence="8">Galactose oxidase</fullName>
    </recommendedName>
</protein>
<dbReference type="OrthoDB" id="10251809at2759"/>
<evidence type="ECO:0000256" key="4">
    <source>
        <dbReference type="SAM" id="Phobius"/>
    </source>
</evidence>
<accession>A0A9P5VCF1</accession>
<dbReference type="EMBL" id="JAAAUQ010000267">
    <property type="protein sequence ID" value="KAF9152124.1"/>
    <property type="molecule type" value="Genomic_DNA"/>
</dbReference>
<feature type="transmembrane region" description="Helical" evidence="4">
    <location>
        <begin position="377"/>
        <end position="402"/>
    </location>
</feature>
<comment type="caution">
    <text evidence="6">The sequence shown here is derived from an EMBL/GenBank/DDBJ whole genome shotgun (WGS) entry which is preliminary data.</text>
</comment>
<dbReference type="SUPFAM" id="SSF117281">
    <property type="entry name" value="Kelch motif"/>
    <property type="match status" value="2"/>
</dbReference>
<keyword evidence="4" id="KW-0472">Membrane</keyword>
<evidence type="ECO:0000256" key="2">
    <source>
        <dbReference type="ARBA" id="ARBA00022737"/>
    </source>
</evidence>
<name>A0A9P5VCF1_9FUNG</name>
<sequence length="600" mass="65391">MATHNRPYTNTRHRRRHFPYLPALPLLLLLSTTNYNHYAHAQTSPGPTPVSGPAFARTSTRLYILGGNPINGNNGPPLTQFYSLDLTIPWNNTTPAWTELSAGPAQAIFPATFSLDQTKMIVFHLQAPTNASRYDVNTGVWTPSSAVLPGSNFQGIGAVTDTNTGLVYMTAGYTTRMRDSLDVYNFVTDSATKTAMPGPDKVLPARAYYGNVWSKYRKSILYFGGYNIANQPIVGGNVVTELVTATQNWNTLTTSGPVPPMRADHCMTTNEDGTMMVVFGGRSTDPVPNGQKNPYLGDVYILNTITLTWTQGNPGEPRIYAACTVSNNQLIVWGGTDSNDLVAPAKVLVYNLTSASWISTFTPKTTTSETGTDDSHVSAGAIAGGVVAGVAVLCACVLFYIFRRRRHSRTLVCTISDNEDTNDNQSKPAASPKTREDEELQRLRVQLQNQQEQLDLQRRLLVLQQQQQHLQTPLQQSHISLPPQQPQVYHDPSSGYQQPVYYSLAPMTSQAYSGQSDLNQSYVDSTPGSNPQALVNHLVPMPMPPIGVPSSSPLATIVATKPIVIAAPASKLTLAPAGVRHDSNYWEERPPGNPHAIITP</sequence>
<feature type="region of interest" description="Disordered" evidence="3">
    <location>
        <begin position="417"/>
        <end position="439"/>
    </location>
</feature>
<dbReference type="PANTHER" id="PTHR46093:SF18">
    <property type="entry name" value="FIBRONECTIN TYPE-III DOMAIN-CONTAINING PROTEIN"/>
    <property type="match status" value="1"/>
</dbReference>